<keyword evidence="3" id="KW-1185">Reference proteome</keyword>
<comment type="caution">
    <text evidence="2">The sequence shown here is derived from an EMBL/GenBank/DDBJ whole genome shotgun (WGS) entry which is preliminary data.</text>
</comment>
<dbReference type="Proteomes" id="UP001604336">
    <property type="component" value="Unassembled WGS sequence"/>
</dbReference>
<sequence length="162" mass="17142">MSSPFAISRIRKCTALYATIPRTRFLLQILNKNSLKISNQARNGTDSVVAIVKSPPEILTASAVHNLPGPPEVVETPGLLIFDPVPPDSPSDPPPLSPGPNPGPEFPVPPRPSAPVPEAPRPPTPSPPGYPEVIPPHAPDIMPPEAGPPPPKHPENRSPLII</sequence>
<feature type="compositionally biased region" description="Pro residues" evidence="1">
    <location>
        <begin position="84"/>
        <end position="151"/>
    </location>
</feature>
<feature type="region of interest" description="Disordered" evidence="1">
    <location>
        <begin position="63"/>
        <end position="162"/>
    </location>
</feature>
<evidence type="ECO:0000313" key="3">
    <source>
        <dbReference type="Proteomes" id="UP001604336"/>
    </source>
</evidence>
<accession>A0ABD1Q0T6</accession>
<name>A0ABD1Q0T6_9LAMI</name>
<evidence type="ECO:0000313" key="2">
    <source>
        <dbReference type="EMBL" id="KAL2469802.1"/>
    </source>
</evidence>
<dbReference type="EMBL" id="JBFOLK010000012">
    <property type="protein sequence ID" value="KAL2469802.1"/>
    <property type="molecule type" value="Genomic_DNA"/>
</dbReference>
<proteinExistence type="predicted"/>
<organism evidence="2 3">
    <name type="scientific">Abeliophyllum distichum</name>
    <dbReference type="NCBI Taxonomy" id="126358"/>
    <lineage>
        <taxon>Eukaryota</taxon>
        <taxon>Viridiplantae</taxon>
        <taxon>Streptophyta</taxon>
        <taxon>Embryophyta</taxon>
        <taxon>Tracheophyta</taxon>
        <taxon>Spermatophyta</taxon>
        <taxon>Magnoliopsida</taxon>
        <taxon>eudicotyledons</taxon>
        <taxon>Gunneridae</taxon>
        <taxon>Pentapetalae</taxon>
        <taxon>asterids</taxon>
        <taxon>lamiids</taxon>
        <taxon>Lamiales</taxon>
        <taxon>Oleaceae</taxon>
        <taxon>Forsythieae</taxon>
        <taxon>Abeliophyllum</taxon>
    </lineage>
</organism>
<dbReference type="AlphaFoldDB" id="A0ABD1Q0T6"/>
<protein>
    <submittedName>
        <fullName evidence="2">Uncharacterized protein</fullName>
    </submittedName>
</protein>
<reference evidence="3" key="1">
    <citation type="submission" date="2024-07" db="EMBL/GenBank/DDBJ databases">
        <title>Two chromosome-level genome assemblies of Korean endemic species Abeliophyllum distichum and Forsythia ovata (Oleaceae).</title>
        <authorList>
            <person name="Jang H."/>
        </authorList>
    </citation>
    <scope>NUCLEOTIDE SEQUENCE [LARGE SCALE GENOMIC DNA]</scope>
</reference>
<gene>
    <name evidence="2" type="ORF">Adt_37938</name>
</gene>
<evidence type="ECO:0000256" key="1">
    <source>
        <dbReference type="SAM" id="MobiDB-lite"/>
    </source>
</evidence>